<dbReference type="EC" id="3.6.1.27" evidence="1"/>
<evidence type="ECO:0000256" key="2">
    <source>
        <dbReference type="ARBA" id="ARBA00032707"/>
    </source>
</evidence>
<dbReference type="STRING" id="1977882.B9T28_06580"/>
<dbReference type="PANTHER" id="PTHR14969:SF13">
    <property type="entry name" value="AT30094P"/>
    <property type="match status" value="1"/>
</dbReference>
<evidence type="ECO:0000313" key="6">
    <source>
        <dbReference type="EMBL" id="OTG65861.1"/>
    </source>
</evidence>
<keyword evidence="4" id="KW-1133">Transmembrane helix</keyword>
<dbReference type="SMART" id="SM00014">
    <property type="entry name" value="acidPPc"/>
    <property type="match status" value="1"/>
</dbReference>
<dbReference type="RefSeq" id="WP_086203431.1">
    <property type="nucleotide sequence ID" value="NZ_NEGB01000003.1"/>
</dbReference>
<dbReference type="PANTHER" id="PTHR14969">
    <property type="entry name" value="SPHINGOSINE-1-PHOSPHATE PHOSPHOHYDROLASE"/>
    <property type="match status" value="1"/>
</dbReference>
<dbReference type="GO" id="GO:0050380">
    <property type="term" value="F:undecaprenyl-diphosphatase activity"/>
    <property type="evidence" value="ECO:0007669"/>
    <property type="project" value="UniProtKB-EC"/>
</dbReference>
<dbReference type="InterPro" id="IPR036938">
    <property type="entry name" value="PAP2/HPO_sf"/>
</dbReference>
<keyword evidence="4" id="KW-0812">Transmembrane</keyword>
<dbReference type="GO" id="GO:0005886">
    <property type="term" value="C:plasma membrane"/>
    <property type="evidence" value="ECO:0007669"/>
    <property type="project" value="InterPro"/>
</dbReference>
<feature type="transmembrane region" description="Helical" evidence="4">
    <location>
        <begin position="126"/>
        <end position="145"/>
    </location>
</feature>
<accession>A0A1Y3CFH7</accession>
<feature type="domain" description="Phosphatidic acid phosphatase type 2/haloperoxidase" evidence="5">
    <location>
        <begin position="57"/>
        <end position="166"/>
    </location>
</feature>
<evidence type="ECO:0000313" key="7">
    <source>
        <dbReference type="Proteomes" id="UP000242765"/>
    </source>
</evidence>
<evidence type="ECO:0000256" key="1">
    <source>
        <dbReference type="ARBA" id="ARBA00012374"/>
    </source>
</evidence>
<dbReference type="Proteomes" id="UP000242765">
    <property type="component" value="Unassembled WGS sequence"/>
</dbReference>
<dbReference type="OrthoDB" id="9801622at2"/>
<dbReference type="CDD" id="cd03385">
    <property type="entry name" value="PAP2_BcrC_like"/>
    <property type="match status" value="1"/>
</dbReference>
<comment type="caution">
    <text evidence="6">The sequence shown here is derived from an EMBL/GenBank/DDBJ whole genome shotgun (WGS) entry which is preliminary data.</text>
</comment>
<name>A0A1Y3CFH7_9GAMM</name>
<dbReference type="InterPro" id="IPR000326">
    <property type="entry name" value="PAP2/HPO"/>
</dbReference>
<sequence>MSLSELNLSLFNDINAPINASEWLINLAIFIANDTLYLMLLIFAYFWLRGSYVVKQQIIKAFIFTSTAIVIGEVISYFFYQPRPFVMQVGRTLIEHVPNASFPSTHMLIFSSIAFAYYFSSQRKLGVILMLLAWSVAWSRVYLGVHFPIDMLGAFFLAFAINVFGLKLWNTYQNIMMQWILSLHQTLFKIWIKKGYIK</sequence>
<protein>
    <recommendedName>
        <fullName evidence="1">undecaprenyl-diphosphate phosphatase</fullName>
        <ecNumber evidence="1">3.6.1.27</ecNumber>
    </recommendedName>
    <alternativeName>
        <fullName evidence="2">Undecaprenyl pyrophosphate phosphatase</fullName>
    </alternativeName>
</protein>
<keyword evidence="4" id="KW-0472">Membrane</keyword>
<evidence type="ECO:0000259" key="5">
    <source>
        <dbReference type="SMART" id="SM00014"/>
    </source>
</evidence>
<dbReference type="SUPFAM" id="SSF48317">
    <property type="entry name" value="Acid phosphatase/Vanadium-dependent haloperoxidase"/>
    <property type="match status" value="1"/>
</dbReference>
<dbReference type="EMBL" id="NEGB01000003">
    <property type="protein sequence ID" value="OTG65861.1"/>
    <property type="molecule type" value="Genomic_DNA"/>
</dbReference>
<evidence type="ECO:0000256" key="4">
    <source>
        <dbReference type="SAM" id="Phobius"/>
    </source>
</evidence>
<organism evidence="6 7">
    <name type="scientific">Acinetobacter silvestris</name>
    <dbReference type="NCBI Taxonomy" id="1977882"/>
    <lineage>
        <taxon>Bacteria</taxon>
        <taxon>Pseudomonadati</taxon>
        <taxon>Pseudomonadota</taxon>
        <taxon>Gammaproteobacteria</taxon>
        <taxon>Moraxellales</taxon>
        <taxon>Moraxellaceae</taxon>
        <taxon>Acinetobacter</taxon>
    </lineage>
</organism>
<keyword evidence="7" id="KW-1185">Reference proteome</keyword>
<gene>
    <name evidence="6" type="ORF">B9T28_06580</name>
</gene>
<feature type="transmembrane region" description="Helical" evidence="4">
    <location>
        <begin position="151"/>
        <end position="169"/>
    </location>
</feature>
<dbReference type="AlphaFoldDB" id="A0A1Y3CFH7"/>
<comment type="catalytic activity">
    <reaction evidence="3">
        <text>di-trans,octa-cis-undecaprenyl diphosphate + H2O = di-trans,octa-cis-undecaprenyl phosphate + phosphate + H(+)</text>
        <dbReference type="Rhea" id="RHEA:28094"/>
        <dbReference type="ChEBI" id="CHEBI:15377"/>
        <dbReference type="ChEBI" id="CHEBI:15378"/>
        <dbReference type="ChEBI" id="CHEBI:43474"/>
        <dbReference type="ChEBI" id="CHEBI:58405"/>
        <dbReference type="ChEBI" id="CHEBI:60392"/>
        <dbReference type="EC" id="3.6.1.27"/>
    </reaction>
</comment>
<dbReference type="InterPro" id="IPR033879">
    <property type="entry name" value="UPP_Pase"/>
</dbReference>
<dbReference type="Pfam" id="PF01569">
    <property type="entry name" value="PAP2"/>
    <property type="match status" value="1"/>
</dbReference>
<feature type="transmembrane region" description="Helical" evidence="4">
    <location>
        <begin position="100"/>
        <end position="119"/>
    </location>
</feature>
<feature type="transmembrane region" description="Helical" evidence="4">
    <location>
        <begin position="58"/>
        <end position="80"/>
    </location>
</feature>
<reference evidence="6 7" key="1">
    <citation type="submission" date="2017-04" db="EMBL/GenBank/DDBJ databases">
        <title>High diversity of culturable Acinetobacter species in natural soil and water ecosystems.</title>
        <authorList>
            <person name="Nemec A."/>
            <person name="Radolfova-Krizova L."/>
        </authorList>
    </citation>
    <scope>NUCLEOTIDE SEQUENCE [LARGE SCALE GENOMIC DNA]</scope>
    <source>
        <strain evidence="6 7">ANC 4999</strain>
    </source>
</reference>
<feature type="transmembrane region" description="Helical" evidence="4">
    <location>
        <begin position="23"/>
        <end position="46"/>
    </location>
</feature>
<proteinExistence type="predicted"/>
<evidence type="ECO:0000256" key="3">
    <source>
        <dbReference type="ARBA" id="ARBA00047594"/>
    </source>
</evidence>
<dbReference type="Gene3D" id="1.20.144.10">
    <property type="entry name" value="Phosphatidic acid phosphatase type 2/haloperoxidase"/>
    <property type="match status" value="1"/>
</dbReference>